<evidence type="ECO:0000313" key="4">
    <source>
        <dbReference type="Proteomes" id="UP000241462"/>
    </source>
</evidence>
<accession>A0A2T3AHM3</accession>
<keyword evidence="2" id="KW-0472">Membrane</keyword>
<proteinExistence type="predicted"/>
<organism evidence="3 4">
    <name type="scientific">Coniella lustricola</name>
    <dbReference type="NCBI Taxonomy" id="2025994"/>
    <lineage>
        <taxon>Eukaryota</taxon>
        <taxon>Fungi</taxon>
        <taxon>Dikarya</taxon>
        <taxon>Ascomycota</taxon>
        <taxon>Pezizomycotina</taxon>
        <taxon>Sordariomycetes</taxon>
        <taxon>Sordariomycetidae</taxon>
        <taxon>Diaporthales</taxon>
        <taxon>Schizoparmaceae</taxon>
        <taxon>Coniella</taxon>
    </lineage>
</organism>
<dbReference type="STRING" id="2025994.A0A2T3AHM3"/>
<reference evidence="3 4" key="1">
    <citation type="journal article" date="2018" name="Mycol. Prog.">
        <title>Coniella lustricola, a new species from submerged detritus.</title>
        <authorList>
            <person name="Raudabaugh D.B."/>
            <person name="Iturriaga T."/>
            <person name="Carver A."/>
            <person name="Mondo S."/>
            <person name="Pangilinan J."/>
            <person name="Lipzen A."/>
            <person name="He G."/>
            <person name="Amirebrahimi M."/>
            <person name="Grigoriev I.V."/>
            <person name="Miller A.N."/>
        </authorList>
    </citation>
    <scope>NUCLEOTIDE SEQUENCE [LARGE SCALE GENOMIC DNA]</scope>
    <source>
        <strain evidence="3 4">B22-T-1</strain>
    </source>
</reference>
<dbReference type="InParanoid" id="A0A2T3AHM3"/>
<dbReference type="Pfam" id="PF10361">
    <property type="entry name" value="DUF2434"/>
    <property type="match status" value="1"/>
</dbReference>
<feature type="transmembrane region" description="Helical" evidence="2">
    <location>
        <begin position="311"/>
        <end position="330"/>
    </location>
</feature>
<dbReference type="InterPro" id="IPR018830">
    <property type="entry name" value="DUF2434"/>
</dbReference>
<feature type="compositionally biased region" description="Low complexity" evidence="1">
    <location>
        <begin position="545"/>
        <end position="559"/>
    </location>
</feature>
<evidence type="ECO:0000256" key="1">
    <source>
        <dbReference type="SAM" id="MobiDB-lite"/>
    </source>
</evidence>
<feature type="transmembrane region" description="Helical" evidence="2">
    <location>
        <begin position="131"/>
        <end position="151"/>
    </location>
</feature>
<feature type="region of interest" description="Disordered" evidence="1">
    <location>
        <begin position="432"/>
        <end position="481"/>
    </location>
</feature>
<keyword evidence="2" id="KW-1133">Transmembrane helix</keyword>
<feature type="region of interest" description="Disordered" evidence="1">
    <location>
        <begin position="506"/>
        <end position="567"/>
    </location>
</feature>
<dbReference type="Proteomes" id="UP000241462">
    <property type="component" value="Unassembled WGS sequence"/>
</dbReference>
<feature type="transmembrane region" description="Helical" evidence="2">
    <location>
        <begin position="262"/>
        <end position="280"/>
    </location>
</feature>
<protein>
    <submittedName>
        <fullName evidence="3">Uncharacterized protein</fullName>
    </submittedName>
</protein>
<feature type="transmembrane region" description="Helical" evidence="2">
    <location>
        <begin position="215"/>
        <end position="233"/>
    </location>
</feature>
<dbReference type="AlphaFoldDB" id="A0A2T3AHM3"/>
<keyword evidence="2" id="KW-0812">Transmembrane</keyword>
<evidence type="ECO:0000313" key="3">
    <source>
        <dbReference type="EMBL" id="PSR97777.1"/>
    </source>
</evidence>
<feature type="transmembrane region" description="Helical" evidence="2">
    <location>
        <begin position="163"/>
        <end position="185"/>
    </location>
</feature>
<gene>
    <name evidence="3" type="ORF">BD289DRAFT_450701</name>
</gene>
<feature type="transmembrane region" description="Helical" evidence="2">
    <location>
        <begin position="342"/>
        <end position="365"/>
    </location>
</feature>
<feature type="transmembrane region" description="Helical" evidence="2">
    <location>
        <begin position="89"/>
        <end position="110"/>
    </location>
</feature>
<name>A0A2T3AHM3_9PEZI</name>
<dbReference type="OrthoDB" id="5308502at2759"/>
<keyword evidence="4" id="KW-1185">Reference proteome</keyword>
<dbReference type="EMBL" id="KZ678388">
    <property type="protein sequence ID" value="PSR97777.1"/>
    <property type="molecule type" value="Genomic_DNA"/>
</dbReference>
<evidence type="ECO:0000256" key="2">
    <source>
        <dbReference type="SAM" id="Phobius"/>
    </source>
</evidence>
<sequence>MPVFDARDIVSWPGGDNSTDTVIGNVHLNLSALEHWNYTLYSNGTMSNGSNGWCLLTFAPYEPAYVFANGSFVNMTSCYSPVKAAGARAFAGIGLAVVYAICLMFTLINLTKHGRMYLPSEKRFRPVGRRWQWYWMIAMSVTGFISLVMNIDVDRYYLPQIPIVITAFFWMLLNLCTMASVWEAVRHWGSWMERQYVDPDPFALAMDDKRAKFEFWVPLFFYLFWWLDFFLVIPRNWGRIELQRSTQQTLAMAAPSATDGRFKSACFLLFVCWLTIAYHLRHSIKHYRERNRGVVNRTIGLIKFTPYRFQLIVPLALAVVAFQGLAAWEFQYSVFDVTGNRISMFVGGYGPALLIMIIQIVAGFANPNEDKELIRQRRIRGAAADRELGLVKKPAWWKRRQDESMRARIARNVREVGGGRATAANIDRTFETRTRETESENNANIEMGQMSPTTTTSDGDAAHRPSMPPYSGRSDTRRSERTVQHVAGLLFPNAESSTMTQTERLNYLMSDGPPPPPYAGNAAAQRDGDRGRVPSAGRPITAERSQSTNTTNSITSPPQQIKSMLDV</sequence>